<keyword evidence="3" id="KW-0238">DNA-binding</keyword>
<keyword evidence="5" id="KW-0539">Nucleus</keyword>
<evidence type="ECO:0000256" key="3">
    <source>
        <dbReference type="ARBA" id="ARBA00023125"/>
    </source>
</evidence>
<dbReference type="AlphaFoldDB" id="A0A6S6W4E2"/>
<dbReference type="GO" id="GO:0045122">
    <property type="term" value="P:aflatoxin biosynthetic process"/>
    <property type="evidence" value="ECO:0007669"/>
    <property type="project" value="InterPro"/>
</dbReference>
<dbReference type="PROSITE" id="PS50048">
    <property type="entry name" value="ZN2_CY6_FUNGAL_2"/>
    <property type="match status" value="1"/>
</dbReference>
<evidence type="ECO:0000256" key="5">
    <source>
        <dbReference type="ARBA" id="ARBA00023242"/>
    </source>
</evidence>
<reference evidence="7" key="1">
    <citation type="submission" date="2021-02" db="EMBL/GenBank/DDBJ databases">
        <authorList>
            <person name="Syme A R."/>
            <person name="Syme A R."/>
            <person name="Moolhuijzen P."/>
        </authorList>
    </citation>
    <scope>NUCLEOTIDE SEQUENCE</scope>
    <source>
        <strain evidence="7">W1-1</strain>
    </source>
</reference>
<evidence type="ECO:0000256" key="6">
    <source>
        <dbReference type="SAM" id="MobiDB-lite"/>
    </source>
</evidence>
<dbReference type="GO" id="GO:0000981">
    <property type="term" value="F:DNA-binding transcription factor activity, RNA polymerase II-specific"/>
    <property type="evidence" value="ECO:0007669"/>
    <property type="project" value="InterPro"/>
</dbReference>
<evidence type="ECO:0000313" key="7">
    <source>
        <dbReference type="EMBL" id="CAE7178416.1"/>
    </source>
</evidence>
<dbReference type="SMART" id="SM00066">
    <property type="entry name" value="GAL4"/>
    <property type="match status" value="1"/>
</dbReference>
<feature type="compositionally biased region" description="Polar residues" evidence="6">
    <location>
        <begin position="514"/>
        <end position="540"/>
    </location>
</feature>
<protein>
    <submittedName>
        <fullName evidence="7">C6 zinc finger domain containing protein</fullName>
    </submittedName>
</protein>
<keyword evidence="2" id="KW-0805">Transcription regulation</keyword>
<dbReference type="CDD" id="cd00067">
    <property type="entry name" value="GAL4"/>
    <property type="match status" value="1"/>
</dbReference>
<accession>A0A6S6W4E2</accession>
<sequence>MTAMIVPQAVKKQDATAPLDPASPRPVLDERPATATATATTTAPATASATAAAPPRTTGQKLRDCCQSCARSKVKCTKEKPSCSRCETKGIPCRYLQSKRPGRIPGSGTRRSNTAHTTRPKSRAGADTRSLASPQPRQESNPADAAAAAHNAAALLSPSSTVFGTLPVDNAHQRADSLFDTYYGTATHSPDIQMDGDQDLPFVWDGYFDALGTTTMDDPTYVNMMDWDSTASPLDMSLPFSTSGPHGDGLPLCASVPQSPASRLLPTTSLFPSTSTQRPDLCFLTSSSASSSSILSSTSLASSSSSSSSSLFSDYSTLPTTIASPTASANSYVQHKSACSVSSGDQNQREHSTPSSCICLDKALDLLKAVTKDPCPDPSRAHTKSVTQAILAKNKETIQATLAILACESCMEDRLLIMVALLIAMEMLPRYASAAALTGLTACLSDDPRTDGILGTMDPRPHDQNLPRQAKLQVLRELHLVQRLITQLSSRLKGLSSHGKGAGSLEALLGAQSSLQRPGSRNAPQKAGMSTHSSNSSVCSDTELMPISTRTLDLVEDDVRNSLSSLSAVVRNALKQS</sequence>
<keyword evidence="4" id="KW-0804">Transcription</keyword>
<organism evidence="7 8">
    <name type="scientific">Pyrenophora teres f. teres</name>
    <dbReference type="NCBI Taxonomy" id="97479"/>
    <lineage>
        <taxon>Eukaryota</taxon>
        <taxon>Fungi</taxon>
        <taxon>Dikarya</taxon>
        <taxon>Ascomycota</taxon>
        <taxon>Pezizomycotina</taxon>
        <taxon>Dothideomycetes</taxon>
        <taxon>Pleosporomycetidae</taxon>
        <taxon>Pleosporales</taxon>
        <taxon>Pleosporineae</taxon>
        <taxon>Pleosporaceae</taxon>
        <taxon>Pyrenophora</taxon>
    </lineage>
</organism>
<dbReference type="InterPro" id="IPR050675">
    <property type="entry name" value="OAF3"/>
</dbReference>
<dbReference type="Pfam" id="PF08493">
    <property type="entry name" value="AflR"/>
    <property type="match status" value="1"/>
</dbReference>
<gene>
    <name evidence="7" type="ORF">PTTW11_06349</name>
</gene>
<dbReference type="PANTHER" id="PTHR31069:SF31">
    <property type="entry name" value="MONODICTYPHENONE CLUSTER TRANSCRIPTION FACTOR-RELATED"/>
    <property type="match status" value="1"/>
</dbReference>
<keyword evidence="1" id="KW-0479">Metal-binding</keyword>
<dbReference type="PRINTS" id="PR00755">
    <property type="entry name" value="AFLATOXINBRP"/>
</dbReference>
<proteinExistence type="predicted"/>
<dbReference type="GO" id="GO:0008270">
    <property type="term" value="F:zinc ion binding"/>
    <property type="evidence" value="ECO:0007669"/>
    <property type="project" value="InterPro"/>
</dbReference>
<evidence type="ECO:0000256" key="1">
    <source>
        <dbReference type="ARBA" id="ARBA00022723"/>
    </source>
</evidence>
<dbReference type="InterPro" id="IPR001138">
    <property type="entry name" value="Zn2Cys6_DnaBD"/>
</dbReference>
<dbReference type="Gene3D" id="4.10.240.10">
    <property type="entry name" value="Zn(2)-C6 fungal-type DNA-binding domain"/>
    <property type="match status" value="1"/>
</dbReference>
<dbReference type="Proteomes" id="UP000472372">
    <property type="component" value="Chromosome 5"/>
</dbReference>
<evidence type="ECO:0000256" key="4">
    <source>
        <dbReference type="ARBA" id="ARBA00023163"/>
    </source>
</evidence>
<dbReference type="EMBL" id="HG992981">
    <property type="protein sequence ID" value="CAE7178416.1"/>
    <property type="molecule type" value="Genomic_DNA"/>
</dbReference>
<dbReference type="GO" id="GO:0005634">
    <property type="term" value="C:nucleus"/>
    <property type="evidence" value="ECO:0007669"/>
    <property type="project" value="InterPro"/>
</dbReference>
<dbReference type="PANTHER" id="PTHR31069">
    <property type="entry name" value="OLEATE-ACTIVATED TRANSCRIPTION FACTOR 1-RELATED"/>
    <property type="match status" value="1"/>
</dbReference>
<feature type="region of interest" description="Disordered" evidence="6">
    <location>
        <begin position="514"/>
        <end position="541"/>
    </location>
</feature>
<feature type="region of interest" description="Disordered" evidence="6">
    <location>
        <begin position="1"/>
        <end position="61"/>
    </location>
</feature>
<dbReference type="InterPro" id="IPR036864">
    <property type="entry name" value="Zn2-C6_fun-type_DNA-bd_sf"/>
</dbReference>
<feature type="compositionally biased region" description="Low complexity" evidence="6">
    <location>
        <begin position="33"/>
        <end position="58"/>
    </location>
</feature>
<evidence type="ECO:0000256" key="2">
    <source>
        <dbReference type="ARBA" id="ARBA00023015"/>
    </source>
</evidence>
<feature type="region of interest" description="Disordered" evidence="6">
    <location>
        <begin position="96"/>
        <end position="150"/>
    </location>
</feature>
<name>A0A6S6W4E2_9PLEO</name>
<dbReference type="Pfam" id="PF00172">
    <property type="entry name" value="Zn_clus"/>
    <property type="match status" value="1"/>
</dbReference>
<dbReference type="InterPro" id="IPR013700">
    <property type="entry name" value="AflR"/>
</dbReference>
<dbReference type="GO" id="GO:0003677">
    <property type="term" value="F:DNA binding"/>
    <property type="evidence" value="ECO:0007669"/>
    <property type="project" value="UniProtKB-KW"/>
</dbReference>
<dbReference type="SUPFAM" id="SSF57701">
    <property type="entry name" value="Zn2/Cys6 DNA-binding domain"/>
    <property type="match status" value="1"/>
</dbReference>
<feature type="compositionally biased region" description="Polar residues" evidence="6">
    <location>
        <begin position="130"/>
        <end position="141"/>
    </location>
</feature>
<evidence type="ECO:0000313" key="8">
    <source>
        <dbReference type="Proteomes" id="UP000472372"/>
    </source>
</evidence>